<sequence>MRFITPLSASEKNLLKLLSLTKETNLPKDGFPLSIPYTTALSKSTSC</sequence>
<proteinExistence type="predicted"/>
<reference evidence="1 2" key="1">
    <citation type="submission" date="2018-02" db="EMBL/GenBank/DDBJ databases">
        <title>Subsurface microbial communities from deep shales in Ohio and West Virginia, USA.</title>
        <authorList>
            <person name="Wrighton K."/>
        </authorList>
    </citation>
    <scope>NUCLEOTIDE SEQUENCE [LARGE SCALE GENOMIC DNA]</scope>
    <source>
        <strain evidence="1 2">OWC-DMM</strain>
    </source>
</reference>
<organism evidence="1 2">
    <name type="scientific">Methylobacter tundripaludum</name>
    <dbReference type="NCBI Taxonomy" id="173365"/>
    <lineage>
        <taxon>Bacteria</taxon>
        <taxon>Pseudomonadati</taxon>
        <taxon>Pseudomonadota</taxon>
        <taxon>Gammaproteobacteria</taxon>
        <taxon>Methylococcales</taxon>
        <taxon>Methylococcaceae</taxon>
        <taxon>Methylobacter</taxon>
    </lineage>
</organism>
<name>A0A2S6HCP1_9GAMM</name>
<evidence type="ECO:0000313" key="1">
    <source>
        <dbReference type="EMBL" id="PPK75173.1"/>
    </source>
</evidence>
<accession>A0A2S6HCP1</accession>
<gene>
    <name evidence="1" type="ORF">B0F87_10617</name>
</gene>
<dbReference type="Proteomes" id="UP000240010">
    <property type="component" value="Unassembled WGS sequence"/>
</dbReference>
<dbReference type="AlphaFoldDB" id="A0A2S6HCP1"/>
<dbReference type="EMBL" id="PTIZ01000006">
    <property type="protein sequence ID" value="PPK75173.1"/>
    <property type="molecule type" value="Genomic_DNA"/>
</dbReference>
<evidence type="ECO:0000313" key="2">
    <source>
        <dbReference type="Proteomes" id="UP000240010"/>
    </source>
</evidence>
<protein>
    <submittedName>
        <fullName evidence="1">Uncharacterized protein</fullName>
    </submittedName>
</protein>
<comment type="caution">
    <text evidence="1">The sequence shown here is derived from an EMBL/GenBank/DDBJ whole genome shotgun (WGS) entry which is preliminary data.</text>
</comment>